<name>F3QVC0_9BACT</name>
<dbReference type="Pfam" id="PF13517">
    <property type="entry name" value="FG-GAP_3"/>
    <property type="match status" value="2"/>
</dbReference>
<dbReference type="PANTHER" id="PTHR44103">
    <property type="entry name" value="PROPROTEIN CONVERTASE P"/>
    <property type="match status" value="1"/>
</dbReference>
<keyword evidence="1" id="KW-0732">Signal</keyword>
<evidence type="ECO:0000313" key="3">
    <source>
        <dbReference type="Proteomes" id="UP000005546"/>
    </source>
</evidence>
<proteinExistence type="predicted"/>
<dbReference type="SUPFAM" id="SSF69318">
    <property type="entry name" value="Integrin alpha N-terminal domain"/>
    <property type="match status" value="1"/>
</dbReference>
<gene>
    <name evidence="2" type="ORF">HMPREF9442_02146</name>
</gene>
<accession>F3QVC0</accession>
<dbReference type="RefSeq" id="WP_008627907.1">
    <property type="nucleotide sequence ID" value="NZ_GL883865.1"/>
</dbReference>
<comment type="caution">
    <text evidence="2">The sequence shown here is derived from an EMBL/GenBank/DDBJ whole genome shotgun (WGS) entry which is preliminary data.</text>
</comment>
<evidence type="ECO:0000256" key="1">
    <source>
        <dbReference type="ARBA" id="ARBA00022729"/>
    </source>
</evidence>
<protein>
    <submittedName>
        <fullName evidence="2">FG-GAP repeat protein</fullName>
    </submittedName>
</protein>
<dbReference type="eggNOG" id="COG1404">
    <property type="taxonomic scope" value="Bacteria"/>
</dbReference>
<dbReference type="Proteomes" id="UP000005546">
    <property type="component" value="Unassembled WGS sequence"/>
</dbReference>
<dbReference type="PANTHER" id="PTHR44103:SF1">
    <property type="entry name" value="PROPROTEIN CONVERTASE P"/>
    <property type="match status" value="1"/>
</dbReference>
<dbReference type="InterPro" id="IPR013517">
    <property type="entry name" value="FG-GAP"/>
</dbReference>
<sequence>MRNFTLKPLLFCTALAGMAFQGTIKAQEITFRAAENEEADAIGVKTSDGVPVVADFDNNGFMDLWAPGQTYEWRPTSEVDEKGEVIWTWQWYDDLPLSFNNGDGTWNVRNRDSGTGLPFAYGGISNKAFDFNQDGLVDFIYPSVNVGWTFEAKRALLLAINNGDGTFTMKEDAALAEIVPALQNNKWNQQIQNSCISIADYNKDGYPDLLIQFENENPWERAVWLFKNVEGDHFERVTDPFIPEAGKPFIPQCAGSISFGDFNNDGWPDIVSTGWGDGNEELGINGGGQVHFYRNMKDGTFQLADTDFGEINAISEKLNFPYGEEHFITVVDYDQDGKQDILVFGQTGFQGEAIYAQNGKVALMLRNVSTDEKFAFEEVETQLYPLSGANVRLASLADFNGDGWIDFVARGWNGDWHTAISSSTGSYDGYYITEDVPDAEDNTDPIRIKEAYMAHGDLNNDGLLDLFTQDNCDRLSWTINTTEPDYGIQVPGAPEDVKAEYNAETKQLTVTWAECYTPDTESKAFYNLYLKNKATGKTFMIAPANPENGKQLTYTAFSGYVNPTTYTFEGVEEGNYTVGVQAVTYSWQASEFSTTDVNLNENPTSAFTIVSTDPSGRKEIESLSHITLNFNEEAYPNAMEGAPAITLTNSASETLDVTVKKASGQAKQIQIILPPTIEAGTYTLTVPEKAVCRTNGDWNTAFTKTFTTTGITAYMPTGIEGDEGNYGSLKDFTLTFPEQTNAQVNPEATTLAYMVNNDNDYQVPATLSQGNRPNQIKLTLDEEQKTEGSYTLVIPEGLIQRVAYTETTGEENAENATVLLSSPEIKYDYTIGLDFAPTGITPAAGKVFSLKDFTIEFAEGTVPQLNEESASQAYLLNGKDGSQVAATLAIGTNTTEVIATLAEEVSAEGNYTLVIPARMIQQTSMDEGDGTTEPTVKTEYAPNLKYDYTIGHDYEPVSITPAEGTVNSLHEFVLQFVADTTYAAINTENEDKAYLADNSGESIEEATLASGDNPNEIKVTLANEVNTKGTYTLVIPAKMIQQSAGEENPTVVDYAPQLEFIFTVMDGQSIESILNEANTAEVYTISGILVKRNATREDLKGLKKGIYIINGKNVLVK</sequence>
<organism evidence="2 3">
    <name type="scientific">Paraprevotella xylaniphila YIT 11841</name>
    <dbReference type="NCBI Taxonomy" id="762982"/>
    <lineage>
        <taxon>Bacteria</taxon>
        <taxon>Pseudomonadati</taxon>
        <taxon>Bacteroidota</taxon>
        <taxon>Bacteroidia</taxon>
        <taxon>Bacteroidales</taxon>
        <taxon>Prevotellaceae</taxon>
        <taxon>Paraprevotella</taxon>
    </lineage>
</organism>
<dbReference type="Gene3D" id="2.130.10.130">
    <property type="entry name" value="Integrin alpha, N-terminal"/>
    <property type="match status" value="2"/>
</dbReference>
<dbReference type="OrthoDB" id="1047314at2"/>
<dbReference type="AlphaFoldDB" id="F3QVC0"/>
<keyword evidence="3" id="KW-1185">Reference proteome</keyword>
<dbReference type="STRING" id="762982.HMPREF9442_02146"/>
<evidence type="ECO:0000313" key="2">
    <source>
        <dbReference type="EMBL" id="EGG52701.1"/>
    </source>
</evidence>
<reference evidence="2 3" key="1">
    <citation type="submission" date="2011-02" db="EMBL/GenBank/DDBJ databases">
        <authorList>
            <person name="Weinstock G."/>
            <person name="Sodergren E."/>
            <person name="Clifton S."/>
            <person name="Fulton L."/>
            <person name="Fulton B."/>
            <person name="Courtney L."/>
            <person name="Fronick C."/>
            <person name="Harrison M."/>
            <person name="Strong C."/>
            <person name="Farmer C."/>
            <person name="Delahaunty K."/>
            <person name="Markovic C."/>
            <person name="Hall O."/>
            <person name="Minx P."/>
            <person name="Tomlinson C."/>
            <person name="Mitreva M."/>
            <person name="Hou S."/>
            <person name="Chen J."/>
            <person name="Wollam A."/>
            <person name="Pepin K.H."/>
            <person name="Johnson M."/>
            <person name="Bhonagiri V."/>
            <person name="Zhang X."/>
            <person name="Suruliraj S."/>
            <person name="Warren W."/>
            <person name="Chinwalla A."/>
            <person name="Mardis E.R."/>
            <person name="Wilson R.K."/>
        </authorList>
    </citation>
    <scope>NUCLEOTIDE SEQUENCE [LARGE SCALE GENOMIC DNA]</scope>
    <source>
        <strain evidence="2 3">YIT 11841</strain>
    </source>
</reference>
<dbReference type="InterPro" id="IPR028994">
    <property type="entry name" value="Integrin_alpha_N"/>
</dbReference>
<dbReference type="EMBL" id="AFBR01000065">
    <property type="protein sequence ID" value="EGG52701.1"/>
    <property type="molecule type" value="Genomic_DNA"/>
</dbReference>
<dbReference type="HOGENOM" id="CLU_280862_0_0_10"/>